<name>A0ABP1QRJ7_9HEXA</name>
<dbReference type="PANTHER" id="PTHR10543:SF24">
    <property type="entry name" value="CAROTENOID ISOMEROOXYGENASE"/>
    <property type="match status" value="1"/>
</dbReference>
<protein>
    <submittedName>
        <fullName evidence="6">Uncharacterized protein</fullName>
    </submittedName>
</protein>
<dbReference type="Pfam" id="PF03055">
    <property type="entry name" value="RPE65"/>
    <property type="match status" value="1"/>
</dbReference>
<evidence type="ECO:0000256" key="3">
    <source>
        <dbReference type="ARBA" id="ARBA00022723"/>
    </source>
</evidence>
<comment type="cofactor">
    <cofactor evidence="1">
        <name>Fe(2+)</name>
        <dbReference type="ChEBI" id="CHEBI:29033"/>
    </cofactor>
</comment>
<dbReference type="PANTHER" id="PTHR10543">
    <property type="entry name" value="BETA-CAROTENE DIOXYGENASE"/>
    <property type="match status" value="1"/>
</dbReference>
<evidence type="ECO:0000256" key="5">
    <source>
        <dbReference type="ARBA" id="ARBA00023004"/>
    </source>
</evidence>
<dbReference type="EMBL" id="CAXLJM020000045">
    <property type="protein sequence ID" value="CAL8110499.1"/>
    <property type="molecule type" value="Genomic_DNA"/>
</dbReference>
<keyword evidence="4" id="KW-0560">Oxidoreductase</keyword>
<evidence type="ECO:0000256" key="1">
    <source>
        <dbReference type="ARBA" id="ARBA00001954"/>
    </source>
</evidence>
<dbReference type="InterPro" id="IPR004294">
    <property type="entry name" value="Carotenoid_Oase"/>
</dbReference>
<proteinExistence type="inferred from homology"/>
<organism evidence="6 7">
    <name type="scientific">Orchesella dallaii</name>
    <dbReference type="NCBI Taxonomy" id="48710"/>
    <lineage>
        <taxon>Eukaryota</taxon>
        <taxon>Metazoa</taxon>
        <taxon>Ecdysozoa</taxon>
        <taxon>Arthropoda</taxon>
        <taxon>Hexapoda</taxon>
        <taxon>Collembola</taxon>
        <taxon>Entomobryomorpha</taxon>
        <taxon>Entomobryoidea</taxon>
        <taxon>Orchesellidae</taxon>
        <taxon>Orchesellinae</taxon>
        <taxon>Orchesella</taxon>
    </lineage>
</organism>
<dbReference type="Proteomes" id="UP001642540">
    <property type="component" value="Unassembled WGS sequence"/>
</dbReference>
<accession>A0ABP1QRJ7</accession>
<comment type="caution">
    <text evidence="6">The sequence shown here is derived from an EMBL/GenBank/DDBJ whole genome shotgun (WGS) entry which is preliminary data.</text>
</comment>
<evidence type="ECO:0000313" key="6">
    <source>
        <dbReference type="EMBL" id="CAL8110499.1"/>
    </source>
</evidence>
<evidence type="ECO:0000256" key="2">
    <source>
        <dbReference type="ARBA" id="ARBA00006787"/>
    </source>
</evidence>
<keyword evidence="5" id="KW-0408">Iron</keyword>
<sequence length="583" mass="64972">MNMNTIGRTLLTRKLNLKVFQVNSLRTSMSNTGTGSQNWDDYPFLRNCEKETTNPVQGNVTGTIPSWLQGELLRNGPGIQKIGNDSYRHIFDGLAILHKFSLKDGKAYYQSRALRSDTYKKNMEANRIVVSEFGTYAVKDPCQSLFGRLKSEFTAVSSLFTKSNSAPDVTDNCCVNVGYYGDQLYAMTEANFVRQVNPETLETLGGRTNISKFVAVNSASAHPHILEDGTAINVGNSYRHAGGPHYCFIKVPPSFNSEKTSFENATLIAEIPSRWKMSPAYFHSFGITKSGKLIFVEYPLCLNLLGLAAGGIMQKSYCEWMTWYPNEKTRFHVISMEDGKVHPVTYETDQLFLFHHINAFEQDGELIVDVAGYSDGEWVGHITTKDTLNNGKFSEKASARRYVLPLNVESEKPGENLVKLKATTATASLRNGEKNPIIDLTPQDLSESMIELPRINYKYNGQNYKYLYGLGDTAPTNTYKFGMNVVTKIDIETGKKIEWVVEEGTMASEPVFVPDTTKVNPEEDDGVILTALLPCDKPTSVSLLVLNAKTMKEIARAEFAAEGAITGTFHGQWAQTGEKIHLY</sequence>
<reference evidence="6 7" key="1">
    <citation type="submission" date="2024-08" db="EMBL/GenBank/DDBJ databases">
        <authorList>
            <person name="Cucini C."/>
            <person name="Frati F."/>
        </authorList>
    </citation>
    <scope>NUCLEOTIDE SEQUENCE [LARGE SCALE GENOMIC DNA]</scope>
</reference>
<gene>
    <name evidence="6" type="ORF">ODALV1_LOCUS14302</name>
</gene>
<keyword evidence="3" id="KW-0479">Metal-binding</keyword>
<evidence type="ECO:0000313" key="7">
    <source>
        <dbReference type="Proteomes" id="UP001642540"/>
    </source>
</evidence>
<keyword evidence="7" id="KW-1185">Reference proteome</keyword>
<comment type="similarity">
    <text evidence="2">Belongs to the carotenoid oxygenase family.</text>
</comment>
<evidence type="ECO:0000256" key="4">
    <source>
        <dbReference type="ARBA" id="ARBA00023002"/>
    </source>
</evidence>